<dbReference type="Gene3D" id="3.90.226.10">
    <property type="entry name" value="2-enoyl-CoA Hydratase, Chain A, domain 1"/>
    <property type="match status" value="1"/>
</dbReference>
<dbReference type="RefSeq" id="WP_201077549.1">
    <property type="nucleotide sequence ID" value="NZ_CP067420.1"/>
</dbReference>
<evidence type="ECO:0000256" key="3">
    <source>
        <dbReference type="RuleBase" id="RU003707"/>
    </source>
</evidence>
<dbReference type="SUPFAM" id="SSF52096">
    <property type="entry name" value="ClpP/crotonase"/>
    <property type="match status" value="1"/>
</dbReference>
<evidence type="ECO:0000313" key="5">
    <source>
        <dbReference type="Proteomes" id="UP000595197"/>
    </source>
</evidence>
<dbReference type="PANTHER" id="PTHR11941">
    <property type="entry name" value="ENOYL-COA HYDRATASE-RELATED"/>
    <property type="match status" value="1"/>
</dbReference>
<dbReference type="PROSITE" id="PS00166">
    <property type="entry name" value="ENOYL_COA_HYDRATASE"/>
    <property type="match status" value="1"/>
</dbReference>
<name>A0ABX7B8I8_9PROT</name>
<sequence>MGGSVRFESRDEVGFVVIDNPPRRNALTVGMWEALGELVRGIDREGGHRCLVLRGAGEEAFASGADISEFERERSDREQVARYHERYVGPGLASLLECGIPTVAMIRGTCMGGGLEIASCCDIRIAADDAKLGIPISRMGFPLAFGETELLFRLFGRGIAAELLLEGRIYDAQEALSKGLVERVVPAERLEEEALATARRVAAGSPNAHRSTKAQFLRLLRDASPVTAEERAQSYDFADTEDYRIGYRAFLRKVKPVFEGR</sequence>
<dbReference type="InterPro" id="IPR029045">
    <property type="entry name" value="ClpP/crotonase-like_dom_sf"/>
</dbReference>
<gene>
    <name evidence="4" type="ORF">IGS68_04135</name>
</gene>
<dbReference type="Proteomes" id="UP000595197">
    <property type="component" value="Chromosome"/>
</dbReference>
<accession>A0ABX7B8I8</accession>
<comment type="similarity">
    <text evidence="1 3">Belongs to the enoyl-CoA hydratase/isomerase family.</text>
</comment>
<dbReference type="EMBL" id="CP067420">
    <property type="protein sequence ID" value="QQP90454.1"/>
    <property type="molecule type" value="Genomic_DNA"/>
</dbReference>
<protein>
    <submittedName>
        <fullName evidence="4">Enoyl-CoA hydratase/isomerase family protein</fullName>
    </submittedName>
</protein>
<dbReference type="InterPro" id="IPR014748">
    <property type="entry name" value="Enoyl-CoA_hydra_C"/>
</dbReference>
<keyword evidence="2" id="KW-0456">Lyase</keyword>
<dbReference type="InterPro" id="IPR018376">
    <property type="entry name" value="Enoyl-CoA_hyd/isom_CS"/>
</dbReference>
<evidence type="ECO:0000256" key="1">
    <source>
        <dbReference type="ARBA" id="ARBA00005254"/>
    </source>
</evidence>
<proteinExistence type="inferred from homology"/>
<dbReference type="CDD" id="cd06558">
    <property type="entry name" value="crotonase-like"/>
    <property type="match status" value="1"/>
</dbReference>
<dbReference type="Gene3D" id="1.10.12.10">
    <property type="entry name" value="Lyase 2-enoyl-coa Hydratase, Chain A, domain 2"/>
    <property type="match status" value="1"/>
</dbReference>
<reference evidence="4" key="1">
    <citation type="submission" date="2021-02" db="EMBL/GenBank/DDBJ databases">
        <title>Skermanella TT6 skin isolate.</title>
        <authorList>
            <person name="Lee K."/>
            <person name="Ganzorig M."/>
        </authorList>
    </citation>
    <scope>NUCLEOTIDE SEQUENCE</scope>
    <source>
        <strain evidence="4">TT6</strain>
    </source>
</reference>
<dbReference type="PANTHER" id="PTHR11941:SF54">
    <property type="entry name" value="ENOYL-COA HYDRATASE, MITOCHONDRIAL"/>
    <property type="match status" value="1"/>
</dbReference>
<organism evidence="4 5">
    <name type="scientific">Skermanella cutis</name>
    <dbReference type="NCBI Taxonomy" id="2775420"/>
    <lineage>
        <taxon>Bacteria</taxon>
        <taxon>Pseudomonadati</taxon>
        <taxon>Pseudomonadota</taxon>
        <taxon>Alphaproteobacteria</taxon>
        <taxon>Rhodospirillales</taxon>
        <taxon>Azospirillaceae</taxon>
        <taxon>Skermanella</taxon>
    </lineage>
</organism>
<dbReference type="InterPro" id="IPR001753">
    <property type="entry name" value="Enoyl-CoA_hydra/iso"/>
</dbReference>
<evidence type="ECO:0000313" key="4">
    <source>
        <dbReference type="EMBL" id="QQP90454.1"/>
    </source>
</evidence>
<dbReference type="Pfam" id="PF00378">
    <property type="entry name" value="ECH_1"/>
    <property type="match status" value="1"/>
</dbReference>
<evidence type="ECO:0000256" key="2">
    <source>
        <dbReference type="ARBA" id="ARBA00023239"/>
    </source>
</evidence>
<keyword evidence="5" id="KW-1185">Reference proteome</keyword>